<evidence type="ECO:0000313" key="1">
    <source>
        <dbReference type="EMBL" id="KAJ4440877.1"/>
    </source>
</evidence>
<dbReference type="Proteomes" id="UP001148838">
    <property type="component" value="Unassembled WGS sequence"/>
</dbReference>
<name>A0ABQ8T338_PERAM</name>
<evidence type="ECO:0000313" key="2">
    <source>
        <dbReference type="Proteomes" id="UP001148838"/>
    </source>
</evidence>
<organism evidence="1 2">
    <name type="scientific">Periplaneta americana</name>
    <name type="common">American cockroach</name>
    <name type="synonym">Blatta americana</name>
    <dbReference type="NCBI Taxonomy" id="6978"/>
    <lineage>
        <taxon>Eukaryota</taxon>
        <taxon>Metazoa</taxon>
        <taxon>Ecdysozoa</taxon>
        <taxon>Arthropoda</taxon>
        <taxon>Hexapoda</taxon>
        <taxon>Insecta</taxon>
        <taxon>Pterygota</taxon>
        <taxon>Neoptera</taxon>
        <taxon>Polyneoptera</taxon>
        <taxon>Dictyoptera</taxon>
        <taxon>Blattodea</taxon>
        <taxon>Blattoidea</taxon>
        <taxon>Blattidae</taxon>
        <taxon>Blattinae</taxon>
        <taxon>Periplaneta</taxon>
    </lineage>
</organism>
<comment type="caution">
    <text evidence="1">The sequence shown here is derived from an EMBL/GenBank/DDBJ whole genome shotgun (WGS) entry which is preliminary data.</text>
</comment>
<proteinExistence type="predicted"/>
<keyword evidence="2" id="KW-1185">Reference proteome</keyword>
<dbReference type="EMBL" id="JAJSOF020000015">
    <property type="protein sequence ID" value="KAJ4440877.1"/>
    <property type="molecule type" value="Genomic_DNA"/>
</dbReference>
<protein>
    <submittedName>
        <fullName evidence="1">Uncharacterized protein</fullName>
    </submittedName>
</protein>
<reference evidence="1 2" key="1">
    <citation type="journal article" date="2022" name="Allergy">
        <title>Genome assembly and annotation of Periplaneta americana reveal a comprehensive cockroach allergen profile.</title>
        <authorList>
            <person name="Wang L."/>
            <person name="Xiong Q."/>
            <person name="Saelim N."/>
            <person name="Wang L."/>
            <person name="Nong W."/>
            <person name="Wan A.T."/>
            <person name="Shi M."/>
            <person name="Liu X."/>
            <person name="Cao Q."/>
            <person name="Hui J.H.L."/>
            <person name="Sookrung N."/>
            <person name="Leung T.F."/>
            <person name="Tungtrongchitr A."/>
            <person name="Tsui S.K.W."/>
        </authorList>
    </citation>
    <scope>NUCLEOTIDE SEQUENCE [LARGE SCALE GENOMIC DNA]</scope>
    <source>
        <strain evidence="1">PWHHKU_190912</strain>
    </source>
</reference>
<sequence>MTQGQKDREHQHMNINTFVADAFQKHRRATCEVLSEGLSLSKTRHGLQKIFEESSEEIVTSVGGHKYEDISFKFDTVTAVSLSRLRILRILVTEVTCFDKPVKYMRVVKPVVKILMVTCKCIRVGFRGWCTWCVDKLQGFYRVVLVLLADVSTAVLWPDTDSNRIGIKVTLSDLMRASI</sequence>
<accession>A0ABQ8T338</accession>
<gene>
    <name evidence="1" type="ORF">ANN_10724</name>
</gene>